<keyword evidence="2" id="KW-1185">Reference proteome</keyword>
<comment type="caution">
    <text evidence="1">The sequence shown here is derived from an EMBL/GenBank/DDBJ whole genome shotgun (WGS) entry which is preliminary data.</text>
</comment>
<sequence>MEYQLIKHRSLPAELFDEMSRFVPGLFCRKILSKTNSIFYLLFRCTKREKRWKIEDLEEREANATYVSTGPSPHTIHALIPRLHWNWSSFFFDHGHELLNYHHFVANERRFILSLLPPHGHGKAAIREHFTEGVLNELEQRFNVGLTFHPLPLNIPWCVCMLTFFATYDAWDGFMSEIIDVLNDLYAPSPPPPADSPSEME</sequence>
<proteinExistence type="predicted"/>
<name>A0ABD2JNE9_9BILA</name>
<dbReference type="Proteomes" id="UP001620626">
    <property type="component" value="Unassembled WGS sequence"/>
</dbReference>
<dbReference type="AlphaFoldDB" id="A0ABD2JNE9"/>
<accession>A0ABD2JNE9</accession>
<protein>
    <submittedName>
        <fullName evidence="1">Uncharacterized protein</fullName>
    </submittedName>
</protein>
<dbReference type="EMBL" id="JBICBT010000930">
    <property type="protein sequence ID" value="KAL3092144.1"/>
    <property type="molecule type" value="Genomic_DNA"/>
</dbReference>
<reference evidence="1 2" key="1">
    <citation type="submission" date="2024-10" db="EMBL/GenBank/DDBJ databases">
        <authorList>
            <person name="Kim D."/>
        </authorList>
    </citation>
    <scope>NUCLEOTIDE SEQUENCE [LARGE SCALE GENOMIC DNA]</scope>
    <source>
        <strain evidence="1">BH-2024</strain>
    </source>
</reference>
<evidence type="ECO:0000313" key="2">
    <source>
        <dbReference type="Proteomes" id="UP001620626"/>
    </source>
</evidence>
<evidence type="ECO:0000313" key="1">
    <source>
        <dbReference type="EMBL" id="KAL3092144.1"/>
    </source>
</evidence>
<gene>
    <name evidence="1" type="ORF">niasHT_021279</name>
</gene>
<organism evidence="1 2">
    <name type="scientific">Heterodera trifolii</name>
    <dbReference type="NCBI Taxonomy" id="157864"/>
    <lineage>
        <taxon>Eukaryota</taxon>
        <taxon>Metazoa</taxon>
        <taxon>Ecdysozoa</taxon>
        <taxon>Nematoda</taxon>
        <taxon>Chromadorea</taxon>
        <taxon>Rhabditida</taxon>
        <taxon>Tylenchina</taxon>
        <taxon>Tylenchomorpha</taxon>
        <taxon>Tylenchoidea</taxon>
        <taxon>Heteroderidae</taxon>
        <taxon>Heteroderinae</taxon>
        <taxon>Heterodera</taxon>
    </lineage>
</organism>